<evidence type="ECO:0000313" key="11">
    <source>
        <dbReference type="Proteomes" id="UP000298138"/>
    </source>
</evidence>
<keyword evidence="5" id="KW-0238">DNA-binding</keyword>
<dbReference type="InterPro" id="IPR007185">
    <property type="entry name" value="DNA_pol_a/d/e_bsu"/>
</dbReference>
<evidence type="ECO:0000256" key="8">
    <source>
        <dbReference type="SAM" id="MobiDB-lite"/>
    </source>
</evidence>
<dbReference type="PANTHER" id="PTHR12708">
    <property type="entry name" value="DNA POLYMERASE EPSILON SUBUNIT B"/>
    <property type="match status" value="1"/>
</dbReference>
<evidence type="ECO:0000256" key="7">
    <source>
        <dbReference type="ARBA" id="ARBA00032930"/>
    </source>
</evidence>
<feature type="compositionally biased region" description="Low complexity" evidence="8">
    <location>
        <begin position="608"/>
        <end position="631"/>
    </location>
</feature>
<dbReference type="EMBL" id="ML220113">
    <property type="protein sequence ID" value="TGZ84196.1"/>
    <property type="molecule type" value="Genomic_DNA"/>
</dbReference>
<keyword evidence="6" id="KW-0539">Nucleus</keyword>
<reference evidence="10 11" key="1">
    <citation type="submission" date="2019-04" db="EMBL/GenBank/DDBJ databases">
        <title>Comparative genomics and transcriptomics to analyze fruiting body development in filamentous ascomycetes.</title>
        <authorList>
            <consortium name="DOE Joint Genome Institute"/>
            <person name="Lutkenhaus R."/>
            <person name="Traeger S."/>
            <person name="Breuer J."/>
            <person name="Kuo A."/>
            <person name="Lipzen A."/>
            <person name="Pangilinan J."/>
            <person name="Dilworth D."/>
            <person name="Sandor L."/>
            <person name="Poggeler S."/>
            <person name="Barry K."/>
            <person name="Grigoriev I.V."/>
            <person name="Nowrousian M."/>
        </authorList>
    </citation>
    <scope>NUCLEOTIDE SEQUENCE [LARGE SCALE GENOMIC DNA]</scope>
    <source>
        <strain evidence="10 11">CBS 389.68</strain>
    </source>
</reference>
<evidence type="ECO:0000259" key="9">
    <source>
        <dbReference type="Pfam" id="PF04042"/>
    </source>
</evidence>
<evidence type="ECO:0000256" key="6">
    <source>
        <dbReference type="ARBA" id="ARBA00023242"/>
    </source>
</evidence>
<dbReference type="AlphaFoldDB" id="A0A4S2N504"/>
<dbReference type="PANTHER" id="PTHR12708:SF0">
    <property type="entry name" value="DNA POLYMERASE EPSILON SUBUNIT 2"/>
    <property type="match status" value="1"/>
</dbReference>
<feature type="compositionally biased region" description="Pro residues" evidence="8">
    <location>
        <begin position="29"/>
        <end position="39"/>
    </location>
</feature>
<keyword evidence="4" id="KW-0235">DNA replication</keyword>
<sequence length="712" mass="78065">MITIRIPNPIRARRAKDPHQRDLSTSPNIPNPQPPTMPPKKPDPAQQTLSFFARRPLPPSSSQIATSDPFEPLNRSSRAPSLAPTAPPPRVLAVDIPASTLRPIAFRVFTKKHNLTLKSDALSLLCGFIGRRCGADWRDSGSGEKLLDEIAKQWKRNEGAGKILVDGGDALKGVLKGIEVAGREAKGRTPGLSRSTSFDFSAGEMIPSSMLMGGDPESQDVEMMSEEVRDSLEGVDPTEYLRIVDVFEMPKLMYNASRRIFERHPRPSLFPPPAAKTALFRHRYNLIHARLLRNESFMAPTYEKKTSTSTKKSYKLTPISALLGRYNQDFMLFGMLSITPSGTLSLYDPTGEVSLDLTYCHPNDTVWLCPGMLILLNGTYEESEHFTVFAAISPPIETRAQSAEIFGHVDFLGTGVPLDFSISGGGPQGRAMRKIEKALTDPVWLIASDVHLDQSPTLSLLRGMLTKHAEKPPQVIILCGPFSSAPLASREYKACFDSLAAVFAEFPGICEESTLLLVPADSDPWTMPTTTPVLPRPPLPKALITRVMRTVKRTRAVSNPVRIAYFTSEVVVVRDDVQARLRRNAVRVGVGEKGERDEMEVDDDDAPSHSPSHDASSPSTTTTATAPLDTPQLTTRKLVKTLLDQSTLSPFPLTVRPVLTDFASHALSLYPLPSTVVMADAGVEQYRVTYEGCHVLNPGSLGEERVCVGVLE</sequence>
<keyword evidence="11" id="KW-1185">Reference proteome</keyword>
<dbReference type="GO" id="GO:0006261">
    <property type="term" value="P:DNA-templated DNA replication"/>
    <property type="evidence" value="ECO:0007669"/>
    <property type="project" value="InterPro"/>
</dbReference>
<dbReference type="STRING" id="341454.A0A4S2N504"/>
<dbReference type="GO" id="GO:0003677">
    <property type="term" value="F:DNA binding"/>
    <property type="evidence" value="ECO:0007669"/>
    <property type="project" value="UniProtKB-KW"/>
</dbReference>
<evidence type="ECO:0000313" key="10">
    <source>
        <dbReference type="EMBL" id="TGZ84196.1"/>
    </source>
</evidence>
<comment type="subcellular location">
    <subcellularLocation>
        <location evidence="1">Nucleus</location>
    </subcellularLocation>
</comment>
<accession>A0A4S2N504</accession>
<dbReference type="Pfam" id="PF04042">
    <property type="entry name" value="DNA_pol_E_B"/>
    <property type="match status" value="1"/>
</dbReference>
<evidence type="ECO:0000256" key="3">
    <source>
        <dbReference type="ARBA" id="ARBA00016011"/>
    </source>
</evidence>
<feature type="compositionally biased region" description="Low complexity" evidence="8">
    <location>
        <begin position="1"/>
        <end position="10"/>
    </location>
</feature>
<proteinExistence type="inferred from homology"/>
<name>A0A4S2N504_9PEZI</name>
<organism evidence="10 11">
    <name type="scientific">Ascodesmis nigricans</name>
    <dbReference type="NCBI Taxonomy" id="341454"/>
    <lineage>
        <taxon>Eukaryota</taxon>
        <taxon>Fungi</taxon>
        <taxon>Dikarya</taxon>
        <taxon>Ascomycota</taxon>
        <taxon>Pezizomycotina</taxon>
        <taxon>Pezizomycetes</taxon>
        <taxon>Pezizales</taxon>
        <taxon>Ascodesmidaceae</taxon>
        <taxon>Ascodesmis</taxon>
    </lineage>
</organism>
<feature type="domain" description="DNA polymerase alpha/delta/epsilon subunit B" evidence="9">
    <location>
        <begin position="445"/>
        <end position="680"/>
    </location>
</feature>
<protein>
    <recommendedName>
        <fullName evidence="3">DNA polymerase epsilon subunit B</fullName>
    </recommendedName>
    <alternativeName>
        <fullName evidence="7">DNA polymerase II subunit 2</fullName>
    </alternativeName>
</protein>
<evidence type="ECO:0000256" key="2">
    <source>
        <dbReference type="ARBA" id="ARBA00009560"/>
    </source>
</evidence>
<gene>
    <name evidence="10" type="ORF">EX30DRAFT_100979</name>
</gene>
<evidence type="ECO:0000256" key="4">
    <source>
        <dbReference type="ARBA" id="ARBA00022705"/>
    </source>
</evidence>
<feature type="region of interest" description="Disordered" evidence="8">
    <location>
        <begin position="591"/>
        <end position="631"/>
    </location>
</feature>
<dbReference type="FunCoup" id="A0A4S2N504">
    <property type="interactions" value="762"/>
</dbReference>
<feature type="region of interest" description="Disordered" evidence="8">
    <location>
        <begin position="1"/>
        <end position="90"/>
    </location>
</feature>
<comment type="similarity">
    <text evidence="2">Belongs to the DNA polymerase epsilon subunit B family.</text>
</comment>
<dbReference type="InterPro" id="IPR016266">
    <property type="entry name" value="POLE2"/>
</dbReference>
<evidence type="ECO:0000256" key="5">
    <source>
        <dbReference type="ARBA" id="ARBA00023125"/>
    </source>
</evidence>
<dbReference type="GO" id="GO:0042276">
    <property type="term" value="P:error-prone translesion synthesis"/>
    <property type="evidence" value="ECO:0007669"/>
    <property type="project" value="TreeGrafter"/>
</dbReference>
<dbReference type="InParanoid" id="A0A4S2N504"/>
<dbReference type="Proteomes" id="UP000298138">
    <property type="component" value="Unassembled WGS sequence"/>
</dbReference>
<dbReference type="OrthoDB" id="10254730at2759"/>
<dbReference type="GO" id="GO:0008622">
    <property type="term" value="C:epsilon DNA polymerase complex"/>
    <property type="evidence" value="ECO:0007669"/>
    <property type="project" value="InterPro"/>
</dbReference>
<evidence type="ECO:0000256" key="1">
    <source>
        <dbReference type="ARBA" id="ARBA00004123"/>
    </source>
</evidence>